<dbReference type="SMART" id="SM00034">
    <property type="entry name" value="CLECT"/>
    <property type="match status" value="1"/>
</dbReference>
<evidence type="ECO:0000256" key="1">
    <source>
        <dbReference type="SAM" id="Coils"/>
    </source>
</evidence>
<dbReference type="InterPro" id="IPR001304">
    <property type="entry name" value="C-type_lectin-like"/>
</dbReference>
<feature type="domain" description="C-type lectin" evidence="2">
    <location>
        <begin position="140"/>
        <end position="269"/>
    </location>
</feature>
<comment type="caution">
    <text evidence="3">The sequence shown here is derived from an EMBL/GenBank/DDBJ whole genome shotgun (WGS) entry which is preliminary data.</text>
</comment>
<dbReference type="Proteomes" id="UP000078046">
    <property type="component" value="Unassembled WGS sequence"/>
</dbReference>
<dbReference type="CDD" id="cd00037">
    <property type="entry name" value="CLECT"/>
    <property type="match status" value="1"/>
</dbReference>
<accession>A0A177ARH4</accession>
<dbReference type="OrthoDB" id="6046583at2759"/>
<protein>
    <recommendedName>
        <fullName evidence="2">C-type lectin domain-containing protein</fullName>
    </recommendedName>
</protein>
<dbReference type="InterPro" id="IPR016187">
    <property type="entry name" value="CTDL_fold"/>
</dbReference>
<dbReference type="InterPro" id="IPR016186">
    <property type="entry name" value="C-type_lectin-like/link_sf"/>
</dbReference>
<keyword evidence="4" id="KW-1185">Reference proteome</keyword>
<feature type="non-terminal residue" evidence="3">
    <location>
        <position position="1"/>
    </location>
</feature>
<evidence type="ECO:0000313" key="3">
    <source>
        <dbReference type="EMBL" id="OAF63991.1"/>
    </source>
</evidence>
<dbReference type="PROSITE" id="PS50041">
    <property type="entry name" value="C_TYPE_LECTIN_2"/>
    <property type="match status" value="1"/>
</dbReference>
<gene>
    <name evidence="3" type="ORF">A3Q56_08305</name>
</gene>
<feature type="coiled-coil region" evidence="1">
    <location>
        <begin position="26"/>
        <end position="53"/>
    </location>
</feature>
<evidence type="ECO:0000313" key="4">
    <source>
        <dbReference type="Proteomes" id="UP000078046"/>
    </source>
</evidence>
<evidence type="ECO:0000259" key="2">
    <source>
        <dbReference type="PROSITE" id="PS50041"/>
    </source>
</evidence>
<dbReference type="EMBL" id="LWCA01002264">
    <property type="protein sequence ID" value="OAF63991.1"/>
    <property type="molecule type" value="Genomic_DNA"/>
</dbReference>
<name>A0A177ARH4_9BILA</name>
<sequence>IDETRQTLLLKYYIPRKLLLIKSDIINTLNILSKRTLQEIKNIEKELNQIEKKKEYSVYFSKKKSNILQFDLDLVKKTLLYNKKTPNNFVNITTLNPPKYKVKNLLNKNVNTKRRKSESFKITTKYCPDQFEQPLNSYKHLEYCYRFSTFTATWYEAIDYCRNLDSDLAIINSSRDETVLKRLNTKKETAWTAGFYSPVKRIWYWNSNNRISKATHNLKIYTSPYNLTSNRVDHSRLSSRLCLLLKDSTNVSISLAVGTCSSKHKFVCQSRKL</sequence>
<dbReference type="Gene3D" id="3.10.100.10">
    <property type="entry name" value="Mannose-Binding Protein A, subunit A"/>
    <property type="match status" value="1"/>
</dbReference>
<proteinExistence type="predicted"/>
<keyword evidence="1" id="KW-0175">Coiled coil</keyword>
<dbReference type="SUPFAM" id="SSF56436">
    <property type="entry name" value="C-type lectin-like"/>
    <property type="match status" value="1"/>
</dbReference>
<dbReference type="Pfam" id="PF00059">
    <property type="entry name" value="Lectin_C"/>
    <property type="match status" value="1"/>
</dbReference>
<dbReference type="AlphaFoldDB" id="A0A177ARH4"/>
<reference evidence="3 4" key="1">
    <citation type="submission" date="2016-04" db="EMBL/GenBank/DDBJ databases">
        <title>The genome of Intoshia linei affirms orthonectids as highly simplified spiralians.</title>
        <authorList>
            <person name="Mikhailov K.V."/>
            <person name="Slusarev G.S."/>
            <person name="Nikitin M.A."/>
            <person name="Logacheva M.D."/>
            <person name="Penin A."/>
            <person name="Aleoshin V."/>
            <person name="Panchin Y.V."/>
        </authorList>
    </citation>
    <scope>NUCLEOTIDE SEQUENCE [LARGE SCALE GENOMIC DNA]</scope>
    <source>
        <strain evidence="3">Intl2013</strain>
        <tissue evidence="3">Whole animal</tissue>
    </source>
</reference>
<organism evidence="3 4">
    <name type="scientific">Intoshia linei</name>
    <dbReference type="NCBI Taxonomy" id="1819745"/>
    <lineage>
        <taxon>Eukaryota</taxon>
        <taxon>Metazoa</taxon>
        <taxon>Spiralia</taxon>
        <taxon>Lophotrochozoa</taxon>
        <taxon>Mesozoa</taxon>
        <taxon>Orthonectida</taxon>
        <taxon>Rhopaluridae</taxon>
        <taxon>Intoshia</taxon>
    </lineage>
</organism>